<dbReference type="GO" id="GO:0016301">
    <property type="term" value="F:kinase activity"/>
    <property type="evidence" value="ECO:0007669"/>
    <property type="project" value="UniProtKB-KW"/>
</dbReference>
<dbReference type="Pfam" id="PF04287">
    <property type="entry name" value="DUF446"/>
    <property type="match status" value="1"/>
</dbReference>
<name>A0A263H9K5_9PAST</name>
<sequence>MKEQTKLHLAALQKVMQELELWQTMPPVESAFLSNEPFSMDTMSASEWLQWVFIPRMYALLESDLPLPAKIAIVPYIEEALKELDDLPRLLQPLSEIEKICQQQ</sequence>
<dbReference type="AlphaFoldDB" id="A0A263H9K5"/>
<dbReference type="OrthoDB" id="8794567at2"/>
<evidence type="ECO:0000313" key="4">
    <source>
        <dbReference type="Proteomes" id="UP000215738"/>
    </source>
</evidence>
<dbReference type="InParanoid" id="A0A263H9K5"/>
<evidence type="ECO:0000259" key="1">
    <source>
        <dbReference type="Pfam" id="PF04287"/>
    </source>
</evidence>
<protein>
    <submittedName>
        <fullName evidence="2">Anhydro-N-acetylmuramic acid kinase</fullName>
    </submittedName>
    <submittedName>
        <fullName evidence="3">Domain of uncharacterized function, DUF446</fullName>
    </submittedName>
</protein>
<dbReference type="PANTHER" id="PTHR39586:SF1">
    <property type="entry name" value="CYTOPLASMIC PROTEIN"/>
    <property type="match status" value="1"/>
</dbReference>
<evidence type="ECO:0000313" key="2">
    <source>
        <dbReference type="EMBL" id="OZN24133.1"/>
    </source>
</evidence>
<dbReference type="SUPFAM" id="SSF158452">
    <property type="entry name" value="YqcC-like"/>
    <property type="match status" value="1"/>
</dbReference>
<evidence type="ECO:0000313" key="3">
    <source>
        <dbReference type="EMBL" id="SUU34905.1"/>
    </source>
</evidence>
<accession>A0A263H9K5</accession>
<reference evidence="2 4" key="1">
    <citation type="submission" date="2017-07" db="EMBL/GenBank/DDBJ databases">
        <title>Virulence factors identified in Actinobacillus seminis.</title>
        <authorList>
            <person name="Negrete-Abascal E."/>
            <person name="Vaca-Pacheco S."/>
            <person name="Montes-Garcia F."/>
            <person name="Leyto-Gil A.M."/>
            <person name="Fragoso-Garcia E."/>
            <person name="Carvente-Garcia R."/>
            <person name="Perez-Agueros S."/>
            <person name="Castelan-Sanchez H.G."/>
            <person name="Garcia-Molina A."/>
            <person name="Villamar T.E."/>
            <person name="Vazquez-Cruz C."/>
        </authorList>
    </citation>
    <scope>NUCLEOTIDE SEQUENCE [LARGE SCALE GENOMIC DNA]</scope>
    <source>
        <strain evidence="2 4">ATCC 15768</strain>
    </source>
</reference>
<dbReference type="EMBL" id="UFSB01000001">
    <property type="protein sequence ID" value="SUU34905.1"/>
    <property type="molecule type" value="Genomic_DNA"/>
</dbReference>
<dbReference type="Gene3D" id="1.20.1440.40">
    <property type="entry name" value="YqcC-like"/>
    <property type="match status" value="1"/>
</dbReference>
<dbReference type="FunCoup" id="A0A263H9K5">
    <property type="interactions" value="17"/>
</dbReference>
<dbReference type="PANTHER" id="PTHR39586">
    <property type="entry name" value="CYTOPLASMIC PROTEIN-RELATED"/>
    <property type="match status" value="1"/>
</dbReference>
<evidence type="ECO:0000313" key="5">
    <source>
        <dbReference type="Proteomes" id="UP000254507"/>
    </source>
</evidence>
<dbReference type="EMBL" id="NLFK01000013">
    <property type="protein sequence ID" value="OZN24133.1"/>
    <property type="molecule type" value="Genomic_DNA"/>
</dbReference>
<organism evidence="3 5">
    <name type="scientific">Actinobacillus seminis</name>
    <dbReference type="NCBI Taxonomy" id="722"/>
    <lineage>
        <taxon>Bacteria</taxon>
        <taxon>Pseudomonadati</taxon>
        <taxon>Pseudomonadota</taxon>
        <taxon>Gammaproteobacteria</taxon>
        <taxon>Pasteurellales</taxon>
        <taxon>Pasteurellaceae</taxon>
        <taxon>Actinobacillus</taxon>
    </lineage>
</organism>
<keyword evidence="4" id="KW-1185">Reference proteome</keyword>
<dbReference type="Proteomes" id="UP000215738">
    <property type="component" value="Unassembled WGS sequence"/>
</dbReference>
<dbReference type="RefSeq" id="WP_094947603.1">
    <property type="nucleotide sequence ID" value="NZ_NLFK01000013.1"/>
</dbReference>
<feature type="domain" description="YqcC-like" evidence="1">
    <location>
        <begin position="5"/>
        <end position="99"/>
    </location>
</feature>
<dbReference type="Proteomes" id="UP000254507">
    <property type="component" value="Unassembled WGS sequence"/>
</dbReference>
<proteinExistence type="predicted"/>
<dbReference type="PIRSF" id="PIRSF006257">
    <property type="entry name" value="UCP006257"/>
    <property type="match status" value="1"/>
</dbReference>
<reference evidence="3 5" key="2">
    <citation type="submission" date="2018-06" db="EMBL/GenBank/DDBJ databases">
        <authorList>
            <consortium name="Pathogen Informatics"/>
            <person name="Doyle S."/>
        </authorList>
    </citation>
    <scope>NUCLEOTIDE SEQUENCE [LARGE SCALE GENOMIC DNA]</scope>
    <source>
        <strain evidence="3 5">NCTC10851</strain>
    </source>
</reference>
<dbReference type="InterPro" id="IPR023376">
    <property type="entry name" value="YqcC-like_dom"/>
</dbReference>
<keyword evidence="2" id="KW-0418">Kinase</keyword>
<gene>
    <name evidence="3" type="primary">yqcC</name>
    <name evidence="2" type="ORF">CFY87_10580</name>
    <name evidence="3" type="ORF">NCTC10851_00633</name>
</gene>
<dbReference type="InterPro" id="IPR007384">
    <property type="entry name" value="UCP006257"/>
</dbReference>
<dbReference type="GO" id="GO:0044010">
    <property type="term" value="P:single-species biofilm formation"/>
    <property type="evidence" value="ECO:0007669"/>
    <property type="project" value="TreeGrafter"/>
</dbReference>
<dbReference type="InterPro" id="IPR036814">
    <property type="entry name" value="YqcC-like_sf"/>
</dbReference>
<keyword evidence="2" id="KW-0808">Transferase</keyword>